<keyword evidence="1" id="KW-0547">Nucleotide-binding</keyword>
<feature type="region of interest" description="Disordered" evidence="3">
    <location>
        <begin position="156"/>
        <end position="201"/>
    </location>
</feature>
<feature type="compositionally biased region" description="Low complexity" evidence="3">
    <location>
        <begin position="346"/>
        <end position="357"/>
    </location>
</feature>
<dbReference type="InterPro" id="IPR023780">
    <property type="entry name" value="Chromo_domain"/>
</dbReference>
<keyword evidence="2" id="KW-0342">GTP-binding</keyword>
<dbReference type="InterPro" id="IPR027417">
    <property type="entry name" value="P-loop_NTPase"/>
</dbReference>
<evidence type="ECO:0000256" key="3">
    <source>
        <dbReference type="SAM" id="MobiDB-lite"/>
    </source>
</evidence>
<keyword evidence="6" id="KW-1185">Reference proteome</keyword>
<feature type="region of interest" description="Disordered" evidence="3">
    <location>
        <begin position="256"/>
        <end position="399"/>
    </location>
</feature>
<dbReference type="GO" id="GO:0005525">
    <property type="term" value="F:GTP binding"/>
    <property type="evidence" value="ECO:0007669"/>
    <property type="project" value="UniProtKB-KW"/>
</dbReference>
<dbReference type="SMART" id="SM00175">
    <property type="entry name" value="RAB"/>
    <property type="match status" value="1"/>
</dbReference>
<dbReference type="OrthoDB" id="5376140at2759"/>
<dbReference type="SMART" id="SM00298">
    <property type="entry name" value="CHROMO"/>
    <property type="match status" value="1"/>
</dbReference>
<dbReference type="SMART" id="SM00173">
    <property type="entry name" value="RAS"/>
    <property type="match status" value="1"/>
</dbReference>
<evidence type="ECO:0000313" key="5">
    <source>
        <dbReference type="EMBL" id="GAN08338.1"/>
    </source>
</evidence>
<dbReference type="InterPro" id="IPR001806">
    <property type="entry name" value="Small_GTPase"/>
</dbReference>
<feature type="region of interest" description="Disordered" evidence="3">
    <location>
        <begin position="449"/>
        <end position="508"/>
    </location>
</feature>
<evidence type="ECO:0000259" key="4">
    <source>
        <dbReference type="PROSITE" id="PS50013"/>
    </source>
</evidence>
<dbReference type="InterPro" id="IPR016197">
    <property type="entry name" value="Chromo-like_dom_sf"/>
</dbReference>
<dbReference type="AlphaFoldDB" id="A0A0C9N196"/>
<dbReference type="Proteomes" id="UP000053815">
    <property type="component" value="Unassembled WGS sequence"/>
</dbReference>
<dbReference type="EMBL" id="DF836489">
    <property type="protein sequence ID" value="GAN08338.1"/>
    <property type="molecule type" value="Genomic_DNA"/>
</dbReference>
<proteinExistence type="predicted"/>
<dbReference type="Gene3D" id="3.40.50.300">
    <property type="entry name" value="P-loop containing nucleotide triphosphate hydrolases"/>
    <property type="match status" value="1"/>
</dbReference>
<dbReference type="InterPro" id="IPR020849">
    <property type="entry name" value="Small_GTPase_Ras-type"/>
</dbReference>
<dbReference type="PROSITE" id="PS50013">
    <property type="entry name" value="CHROMO_2"/>
    <property type="match status" value="1"/>
</dbReference>
<feature type="domain" description="Chromo" evidence="4">
    <location>
        <begin position="203"/>
        <end position="264"/>
    </location>
</feature>
<gene>
    <name evidence="5" type="ORF">MAM1_0200d07847</name>
</gene>
<evidence type="ECO:0000313" key="6">
    <source>
        <dbReference type="Proteomes" id="UP000053815"/>
    </source>
</evidence>
<dbReference type="STRING" id="91626.A0A0C9N196"/>
<dbReference type="Pfam" id="PF00071">
    <property type="entry name" value="Ras"/>
    <property type="match status" value="1"/>
</dbReference>
<dbReference type="Pfam" id="PF00385">
    <property type="entry name" value="Chromo"/>
    <property type="match status" value="1"/>
</dbReference>
<dbReference type="InterPro" id="IPR005225">
    <property type="entry name" value="Small_GTP-bd"/>
</dbReference>
<dbReference type="PROSITE" id="PS51419">
    <property type="entry name" value="RAB"/>
    <property type="match status" value="1"/>
</dbReference>
<dbReference type="SUPFAM" id="SSF52540">
    <property type="entry name" value="P-loop containing nucleoside triphosphate hydrolases"/>
    <property type="match status" value="1"/>
</dbReference>
<organism evidence="5">
    <name type="scientific">Mucor ambiguus</name>
    <dbReference type="NCBI Taxonomy" id="91626"/>
    <lineage>
        <taxon>Eukaryota</taxon>
        <taxon>Fungi</taxon>
        <taxon>Fungi incertae sedis</taxon>
        <taxon>Mucoromycota</taxon>
        <taxon>Mucoromycotina</taxon>
        <taxon>Mucoromycetes</taxon>
        <taxon>Mucorales</taxon>
        <taxon>Mucorineae</taxon>
        <taxon>Mucoraceae</taxon>
        <taxon>Mucor</taxon>
    </lineage>
</organism>
<feature type="compositionally biased region" description="Basic and acidic residues" evidence="3">
    <location>
        <begin position="325"/>
        <end position="335"/>
    </location>
</feature>
<dbReference type="Gene3D" id="2.40.50.40">
    <property type="match status" value="1"/>
</dbReference>
<dbReference type="SMART" id="SM00176">
    <property type="entry name" value="RAN"/>
    <property type="match status" value="1"/>
</dbReference>
<dbReference type="PROSITE" id="PS51420">
    <property type="entry name" value="RHO"/>
    <property type="match status" value="1"/>
</dbReference>
<dbReference type="PRINTS" id="PR00449">
    <property type="entry name" value="RASTRNSFRMNG"/>
</dbReference>
<evidence type="ECO:0000256" key="1">
    <source>
        <dbReference type="ARBA" id="ARBA00022741"/>
    </source>
</evidence>
<dbReference type="GO" id="GO:0003924">
    <property type="term" value="F:GTPase activity"/>
    <property type="evidence" value="ECO:0007669"/>
    <property type="project" value="InterPro"/>
</dbReference>
<feature type="compositionally biased region" description="Basic residues" evidence="3">
    <location>
        <begin position="271"/>
        <end position="282"/>
    </location>
</feature>
<dbReference type="SUPFAM" id="SSF54160">
    <property type="entry name" value="Chromo domain-like"/>
    <property type="match status" value="1"/>
</dbReference>
<dbReference type="InterPro" id="IPR000953">
    <property type="entry name" value="Chromo/chromo_shadow_dom"/>
</dbReference>
<feature type="compositionally biased region" description="Pro residues" evidence="3">
    <location>
        <begin position="485"/>
        <end position="505"/>
    </location>
</feature>
<sequence length="963" mass="109281">MMLYKLVVLGDGGVGKTYDPTIEDSYRKQVVIDDQPCVLEVLDTAGQEEYTALRDQWIRDGEGFLLVYSIASRSTFERIERFRNQIFRVKDLDNVPMMLVGNKCDKVTEREVTREEGSAMAKQLACDFIETSAKTCVNVERSFYQVVKAIRAQREGLKPGGPKGKNIMAKSESKANPEDNTNPESNAKPDAMDNSDHSEPEEFEVEKIISVHITDYGEPLYEIKWKNYPTRCDNTFEPERNLQGCEEMLKKFKEKEAKRLADSAHPASILKKSKRKNKHKQKVRFEATDSSAASSASQTTPTSDIFTSDDDDKPIALLLKKNKGKEKAPENKQKDQSSSYTIPKYSKLQSQQSPSSEQQHREPTQPSTSAPPPTKSNIPLKPSLYIHKDHTPSNLSSSSFTNLKRSAASKSAQPVEIDSILSKFNGTFRHTIPATQAIRSAPLPVPVYHLSSPNTTPPTTPTSPTAVRTNSRMPDFTPQRQQPLPTQPQPQPPQPPQRPTPPLPLHQPFHQQLGITVPMKRPTNRPDPRLIASEKKKFKLSINEQCRVVALLRKANDQVCQVTLSGVADKVPHLVRIKHLLQLQNPQGNEITINSFLPLKRFSDYLPAERTLSYMSVVPTDQFIQAGKLRNFMSVNEITGIVCHPDMPTEALFIMAVRDVSKVSNLPADNGLENARSDQLFAIFVDNLPPHPRLNFQDVDYADETDQLFSWRQMCRYLRFPAQLQHLHQTTSFLVYGHSESSIMLNKACSTLPPVTQRPTNPLTPHNIMMFDRFNNEVQHKSLLKHKREPVTQIWEFGVPNNYFGVIEPACEVFPQHSGGFITTDAFNIVNNPHIIEGICSQIRRFNDMPVAYGEWKFVLPHNFLQGFKQLLQDGHNSVAIQEALIYLTIALSNGDIEIMRTWPEEKEEPNSIVFMKHVLREYYKTHQYFVYVDDVEAVDTQSKETHVSIDFVTTDMIFRTFA</sequence>
<name>A0A0C9N196_9FUNG</name>
<dbReference type="CDD" id="cd00024">
    <property type="entry name" value="CD_CSD"/>
    <property type="match status" value="1"/>
</dbReference>
<protein>
    <submittedName>
        <fullName evidence="5">Small G-protein Ras2</fullName>
    </submittedName>
</protein>
<dbReference type="PANTHER" id="PTHR24070">
    <property type="entry name" value="RAS, DI-RAS, AND RHEB FAMILY MEMBERS OF SMALL GTPASE SUPERFAMILY"/>
    <property type="match status" value="1"/>
</dbReference>
<reference evidence="5" key="1">
    <citation type="submission" date="2014-09" db="EMBL/GenBank/DDBJ databases">
        <title>Draft genome sequence of an oleaginous Mucoromycotina fungus Mucor ambiguus NBRC6742.</title>
        <authorList>
            <person name="Takeda I."/>
            <person name="Yamane N."/>
            <person name="Morita T."/>
            <person name="Tamano K."/>
            <person name="Machida M."/>
            <person name="Baker S."/>
            <person name="Koike H."/>
        </authorList>
    </citation>
    <scope>NUCLEOTIDE SEQUENCE</scope>
    <source>
        <strain evidence="5">NBRC 6742</strain>
    </source>
</reference>
<feature type="compositionally biased region" description="Basic and acidic residues" evidence="3">
    <location>
        <begin position="190"/>
        <end position="201"/>
    </location>
</feature>
<dbReference type="PROSITE" id="PS51421">
    <property type="entry name" value="RAS"/>
    <property type="match status" value="1"/>
</dbReference>
<dbReference type="GO" id="GO:0016020">
    <property type="term" value="C:membrane"/>
    <property type="evidence" value="ECO:0007669"/>
    <property type="project" value="InterPro"/>
</dbReference>
<dbReference type="GO" id="GO:0007165">
    <property type="term" value="P:signal transduction"/>
    <property type="evidence" value="ECO:0007669"/>
    <property type="project" value="InterPro"/>
</dbReference>
<dbReference type="NCBIfam" id="TIGR00231">
    <property type="entry name" value="small_GTP"/>
    <property type="match status" value="1"/>
</dbReference>
<accession>A0A0C9N196</accession>
<dbReference type="SMART" id="SM00174">
    <property type="entry name" value="RHO"/>
    <property type="match status" value="1"/>
</dbReference>
<evidence type="ECO:0000256" key="2">
    <source>
        <dbReference type="ARBA" id="ARBA00023134"/>
    </source>
</evidence>
<feature type="compositionally biased region" description="Low complexity" evidence="3">
    <location>
        <begin position="288"/>
        <end position="303"/>
    </location>
</feature>